<keyword evidence="11" id="KW-1185">Reference proteome</keyword>
<dbReference type="Proteomes" id="UP000192578">
    <property type="component" value="Unassembled WGS sequence"/>
</dbReference>
<comment type="subcellular location">
    <subcellularLocation>
        <location evidence="1">Nucleus</location>
    </subcellularLocation>
</comment>
<dbReference type="Pfam" id="PF04410">
    <property type="entry name" value="Gar1"/>
    <property type="match status" value="1"/>
</dbReference>
<dbReference type="SUPFAM" id="SSF50447">
    <property type="entry name" value="Translation proteins"/>
    <property type="match status" value="1"/>
</dbReference>
<organism evidence="10 11">
    <name type="scientific">Hypsibius exemplaris</name>
    <name type="common">Freshwater tardigrade</name>
    <dbReference type="NCBI Taxonomy" id="2072580"/>
    <lineage>
        <taxon>Eukaryota</taxon>
        <taxon>Metazoa</taxon>
        <taxon>Ecdysozoa</taxon>
        <taxon>Tardigrada</taxon>
        <taxon>Eutardigrada</taxon>
        <taxon>Parachela</taxon>
        <taxon>Hypsibioidea</taxon>
        <taxon>Hypsibiidae</taxon>
        <taxon>Hypsibius</taxon>
    </lineage>
</organism>
<evidence type="ECO:0000313" key="10">
    <source>
        <dbReference type="EMBL" id="OQV16641.1"/>
    </source>
</evidence>
<name>A0A1W0WN49_HYPEX</name>
<dbReference type="GO" id="GO:0000493">
    <property type="term" value="P:box H/ACA snoRNP assembly"/>
    <property type="evidence" value="ECO:0007669"/>
    <property type="project" value="InterPro"/>
</dbReference>
<gene>
    <name evidence="10" type="ORF">BV898_09311</name>
</gene>
<dbReference type="PANTHER" id="PTHR31633:SF1">
    <property type="entry name" value="H_ACA RIBONUCLEOPROTEIN COMPLEX NON-CORE SUBUNIT NAF1"/>
    <property type="match status" value="1"/>
</dbReference>
<feature type="compositionally biased region" description="Acidic residues" evidence="9">
    <location>
        <begin position="343"/>
        <end position="362"/>
    </location>
</feature>
<dbReference type="Gene3D" id="2.40.10.230">
    <property type="entry name" value="Probable tRNA pseudouridine synthase domain"/>
    <property type="match status" value="1"/>
</dbReference>
<keyword evidence="7" id="KW-0694">RNA-binding</keyword>
<dbReference type="PANTHER" id="PTHR31633">
    <property type="entry name" value="H/ACA RIBONUCLEOPROTEIN COMPLEX NON-CORE SUBUNIT NAF1"/>
    <property type="match status" value="1"/>
</dbReference>
<accession>A0A1W0WN49</accession>
<evidence type="ECO:0000313" key="11">
    <source>
        <dbReference type="Proteomes" id="UP000192578"/>
    </source>
</evidence>
<keyword evidence="10" id="KW-0687">Ribonucleoprotein</keyword>
<evidence type="ECO:0000256" key="1">
    <source>
        <dbReference type="ARBA" id="ARBA00004123"/>
    </source>
</evidence>
<evidence type="ECO:0000256" key="9">
    <source>
        <dbReference type="SAM" id="MobiDB-lite"/>
    </source>
</evidence>
<evidence type="ECO:0000256" key="8">
    <source>
        <dbReference type="ARBA" id="ARBA00023242"/>
    </source>
</evidence>
<feature type="compositionally biased region" description="Pro residues" evidence="9">
    <location>
        <begin position="462"/>
        <end position="471"/>
    </location>
</feature>
<keyword evidence="5" id="KW-0698">rRNA processing</keyword>
<keyword evidence="6" id="KW-0597">Phosphoprotein</keyword>
<dbReference type="InterPro" id="IPR007504">
    <property type="entry name" value="H/ACA_rnp_Gar1/Naf1"/>
</dbReference>
<protein>
    <recommendedName>
        <fullName evidence="3">H/ACA ribonucleoprotein complex non-core subunit NAF1</fullName>
    </recommendedName>
</protein>
<comment type="similarity">
    <text evidence="2">Belongs to the NAF1 family.</text>
</comment>
<dbReference type="EMBL" id="MTYJ01000072">
    <property type="protein sequence ID" value="OQV16641.1"/>
    <property type="molecule type" value="Genomic_DNA"/>
</dbReference>
<keyword evidence="4" id="KW-0690">Ribosome biogenesis</keyword>
<feature type="region of interest" description="Disordered" evidence="9">
    <location>
        <begin position="342"/>
        <end position="416"/>
    </location>
</feature>
<comment type="caution">
    <text evidence="10">The sequence shown here is derived from an EMBL/GenBank/DDBJ whole genome shotgun (WGS) entry which is preliminary data.</text>
</comment>
<feature type="region of interest" description="Disordered" evidence="9">
    <location>
        <begin position="526"/>
        <end position="546"/>
    </location>
</feature>
<dbReference type="InterPro" id="IPR040309">
    <property type="entry name" value="Naf1"/>
</dbReference>
<dbReference type="InterPro" id="IPR009000">
    <property type="entry name" value="Transl_B-barrel_sf"/>
</dbReference>
<evidence type="ECO:0000256" key="6">
    <source>
        <dbReference type="ARBA" id="ARBA00022553"/>
    </source>
</evidence>
<dbReference type="InterPro" id="IPR038664">
    <property type="entry name" value="Gar1/Naf1_Cbf5-bd_sf"/>
</dbReference>
<feature type="compositionally biased region" description="Polar residues" evidence="9">
    <location>
        <begin position="8"/>
        <end position="19"/>
    </location>
</feature>
<evidence type="ECO:0000256" key="7">
    <source>
        <dbReference type="ARBA" id="ARBA00022884"/>
    </source>
</evidence>
<evidence type="ECO:0000256" key="2">
    <source>
        <dbReference type="ARBA" id="ARBA00009801"/>
    </source>
</evidence>
<evidence type="ECO:0000256" key="5">
    <source>
        <dbReference type="ARBA" id="ARBA00022552"/>
    </source>
</evidence>
<evidence type="ECO:0000256" key="4">
    <source>
        <dbReference type="ARBA" id="ARBA00022517"/>
    </source>
</evidence>
<keyword evidence="8" id="KW-0539">Nucleus</keyword>
<reference evidence="11" key="1">
    <citation type="submission" date="2017-01" db="EMBL/GenBank/DDBJ databases">
        <title>Comparative genomics of anhydrobiosis in the tardigrade Hypsibius dujardini.</title>
        <authorList>
            <person name="Yoshida Y."/>
            <person name="Koutsovoulos G."/>
            <person name="Laetsch D."/>
            <person name="Stevens L."/>
            <person name="Kumar S."/>
            <person name="Horikawa D."/>
            <person name="Ishino K."/>
            <person name="Komine S."/>
            <person name="Tomita M."/>
            <person name="Blaxter M."/>
            <person name="Arakawa K."/>
        </authorList>
    </citation>
    <scope>NUCLEOTIDE SEQUENCE [LARGE SCALE GENOMIC DNA]</scope>
    <source>
        <strain evidence="11">Z151</strain>
    </source>
</reference>
<proteinExistence type="inferred from homology"/>
<dbReference type="GO" id="GO:0003723">
    <property type="term" value="F:RNA binding"/>
    <property type="evidence" value="ECO:0007669"/>
    <property type="project" value="UniProtKB-KW"/>
</dbReference>
<feature type="compositionally biased region" description="Acidic residues" evidence="9">
    <location>
        <begin position="179"/>
        <end position="191"/>
    </location>
</feature>
<dbReference type="GO" id="GO:0001522">
    <property type="term" value="P:pseudouridine synthesis"/>
    <property type="evidence" value="ECO:0007669"/>
    <property type="project" value="InterPro"/>
</dbReference>
<dbReference type="GO" id="GO:0005634">
    <property type="term" value="C:nucleus"/>
    <property type="evidence" value="ECO:0007669"/>
    <property type="project" value="UniProtKB-SubCell"/>
</dbReference>
<dbReference type="GO" id="GO:0006364">
    <property type="term" value="P:rRNA processing"/>
    <property type="evidence" value="ECO:0007669"/>
    <property type="project" value="UniProtKB-KW"/>
</dbReference>
<feature type="compositionally biased region" description="Polar residues" evidence="9">
    <location>
        <begin position="32"/>
        <end position="68"/>
    </location>
</feature>
<feature type="region of interest" description="Disordered" evidence="9">
    <location>
        <begin position="172"/>
        <end position="217"/>
    </location>
</feature>
<dbReference type="AlphaFoldDB" id="A0A1W0WN49"/>
<feature type="region of interest" description="Disordered" evidence="9">
    <location>
        <begin position="431"/>
        <end position="492"/>
    </location>
</feature>
<evidence type="ECO:0000256" key="3">
    <source>
        <dbReference type="ARBA" id="ARBA00021438"/>
    </source>
</evidence>
<dbReference type="GO" id="GO:0005732">
    <property type="term" value="C:sno(s)RNA-containing ribonucleoprotein complex"/>
    <property type="evidence" value="ECO:0007669"/>
    <property type="project" value="InterPro"/>
</dbReference>
<feature type="compositionally biased region" description="Polar residues" evidence="9">
    <location>
        <begin position="192"/>
        <end position="204"/>
    </location>
</feature>
<feature type="region of interest" description="Disordered" evidence="9">
    <location>
        <begin position="1"/>
        <end position="68"/>
    </location>
</feature>
<feature type="compositionally biased region" description="Low complexity" evidence="9">
    <location>
        <begin position="393"/>
        <end position="408"/>
    </location>
</feature>
<sequence length="546" mass="59631">MEALKSAYANSEGDSSNIEIDNEENSLGIAPSSESNNQSTTDLPAITSSESNNQSTTDSTAIAPQSLSECKLMDVAANEIRTAGESREENDEPFKLINQSIAVVASQPLPEDIVMHLTVNEIRTAEKEEELSSDSEEENDEPIKRINQSTAAAAAEALPDDLMTAIEDVTIASGKSPESDESSSDSGEESDTASIRTTTRSVISQADRRPPSPYDGFQRLPLETSAITEGDFTLPQVVKLLKIGAIRTILDNIIVVESLPGTPPLDLHSVLFLNQTTPLGRIFDVFGPVIRPLYSLRFESEEDFDKISGLVVGADVSVVPSDPHLTAYIFVKDLQKLKGTDASWEDDGELPDEMEEFSDDEQEKLAKQQQQRTKRPLQSGRSGPSHPPKPVMALPRPLAPARPQWRPPMVNSRLPQQHQPMQMPQNLFGGMRSPFHMPPPRQYSPRHQFNPRLAHPFSSLPTPNPTPPPKTTTPDTSLNFVPSLPRPEGLTASTLVNFPSASSSTSAPLVTDPKTLPSAQVLFYNPKHDASLNAPKPGNNPWSFLR</sequence>
<dbReference type="OrthoDB" id="21550at2759"/>